<comment type="caution">
    <text evidence="1">The sequence shown here is derived from an EMBL/GenBank/DDBJ whole genome shotgun (WGS) entry which is preliminary data.</text>
</comment>
<sequence length="447" mass="50304">MGWKLKVLEYGKIKSAEIEVSPLTLFVGDNNSGKSYLMALLWGIQNLGVSELISSVLREETKLEHELIGWIRAQVALACEQGEHIAQVCEIEKELQAFLREGLRQNKDNLVKKIFNSSDVKIKDLQIELKDLDKISLTFTKLKDRWGSEELDSLRIKNNTGTEYTIKLSEIEWGYQNNLIICMILSLAMEISIGEVNGIYENIYLPAARTGFMLTKDIINKAGRNAAFNIGVQQEEMIPFIRPINQFLDVMNDLSFDSKADRGAAAIAEYLENYMAEGTVEMSTLPNKEVLYVPAGQEKGIPLRIVSAVVTEISPLILILKHKKRVKGLFYEEPEMCLHPQLQQKIARVICQLASAGVKMTLTTHSDIILQHINNMIRLSERQDAERICSELGYDSGDLLKAEEVKVYQLKSNAGEGTKVEELPCGKNGFAVPTFNDALDRIMEEAF</sequence>
<proteinExistence type="predicted"/>
<evidence type="ECO:0000313" key="1">
    <source>
        <dbReference type="EMBL" id="TGX98473.1"/>
    </source>
</evidence>
<dbReference type="EMBL" id="SRZB01000017">
    <property type="protein sequence ID" value="TGX98473.1"/>
    <property type="molecule type" value="Genomic_DNA"/>
</dbReference>
<dbReference type="Proteomes" id="UP000307720">
    <property type="component" value="Unassembled WGS sequence"/>
</dbReference>
<reference evidence="1" key="1">
    <citation type="submission" date="2019-04" db="EMBL/GenBank/DDBJ databases">
        <title>Microbes associate with the intestines of laboratory mice.</title>
        <authorList>
            <person name="Navarre W."/>
            <person name="Wong E."/>
            <person name="Huang K."/>
            <person name="Tropini C."/>
            <person name="Ng K."/>
            <person name="Yu B."/>
        </authorList>
    </citation>
    <scope>NUCLEOTIDE SEQUENCE</scope>
    <source>
        <strain evidence="1">NM72_1-8</strain>
    </source>
</reference>
<evidence type="ECO:0000313" key="2">
    <source>
        <dbReference type="Proteomes" id="UP000307720"/>
    </source>
</evidence>
<keyword evidence="2" id="KW-1185">Reference proteome</keyword>
<name>A0AC61QYR2_9FIRM</name>
<accession>A0AC61QYR2</accession>
<organism evidence="1 2">
    <name type="scientific">Hominisplanchenecus murintestinalis</name>
    <dbReference type="NCBI Taxonomy" id="2941517"/>
    <lineage>
        <taxon>Bacteria</taxon>
        <taxon>Bacillati</taxon>
        <taxon>Bacillota</taxon>
        <taxon>Clostridia</taxon>
        <taxon>Lachnospirales</taxon>
        <taxon>Lachnospiraceae</taxon>
        <taxon>Hominisplanchenecus</taxon>
    </lineage>
</organism>
<gene>
    <name evidence="1" type="ORF">E5357_08910</name>
</gene>
<protein>
    <submittedName>
        <fullName evidence="1">Uncharacterized protein</fullName>
    </submittedName>
</protein>